<sequence length="139" mass="15960">MSILGRLIPKFWDNISSRNEIRNEYKQMRSDLKHQELVQVPFHFRDKGSGLGDKAEDVHLRVLQTIEDASSSKEEKYDIDQAVEYEIPESNLNQVESAIEEAIDAINRENRKAKLLWGIFIAILLIVISATIVLPQLLT</sequence>
<feature type="transmembrane region" description="Helical" evidence="1">
    <location>
        <begin position="115"/>
        <end position="138"/>
    </location>
</feature>
<dbReference type="Proteomes" id="UP000451471">
    <property type="component" value="Unassembled WGS sequence"/>
</dbReference>
<protein>
    <submittedName>
        <fullName evidence="2">Uncharacterized protein</fullName>
    </submittedName>
</protein>
<evidence type="ECO:0000313" key="2">
    <source>
        <dbReference type="EMBL" id="MWG35394.1"/>
    </source>
</evidence>
<evidence type="ECO:0000256" key="1">
    <source>
        <dbReference type="SAM" id="Phobius"/>
    </source>
</evidence>
<keyword evidence="1" id="KW-0812">Transmembrane</keyword>
<reference evidence="2 3" key="1">
    <citation type="submission" date="2019-12" db="EMBL/GenBank/DDBJ databases">
        <title>Halocatena pleomorpha gen. nov. sp. nov., an extremely halophilic archaeon of family Halobacteriaceae isolated from saltpan soil.</title>
        <authorList>
            <person name="Pal Y."/>
            <person name="Verma A."/>
            <person name="Krishnamurthi S."/>
            <person name="Kumar P."/>
        </authorList>
    </citation>
    <scope>NUCLEOTIDE SEQUENCE [LARGE SCALE GENOMIC DNA]</scope>
    <source>
        <strain evidence="2 3">JCM 16495</strain>
    </source>
</reference>
<dbReference type="RefSeq" id="WP_158205073.1">
    <property type="nucleotide sequence ID" value="NZ_WSZK01000022.1"/>
</dbReference>
<name>A0A6B0GKW9_9EURY</name>
<organism evidence="2 3">
    <name type="scientific">Halomarina oriensis</name>
    <dbReference type="NCBI Taxonomy" id="671145"/>
    <lineage>
        <taxon>Archaea</taxon>
        <taxon>Methanobacteriati</taxon>
        <taxon>Methanobacteriota</taxon>
        <taxon>Stenosarchaea group</taxon>
        <taxon>Halobacteria</taxon>
        <taxon>Halobacteriales</taxon>
        <taxon>Natronomonadaceae</taxon>
        <taxon>Halomarina</taxon>
    </lineage>
</organism>
<keyword evidence="3" id="KW-1185">Reference proteome</keyword>
<keyword evidence="1" id="KW-0472">Membrane</keyword>
<dbReference type="AlphaFoldDB" id="A0A6B0GKW9"/>
<keyword evidence="1" id="KW-1133">Transmembrane helix</keyword>
<comment type="caution">
    <text evidence="2">The sequence shown here is derived from an EMBL/GenBank/DDBJ whole genome shotgun (WGS) entry which is preliminary data.</text>
</comment>
<proteinExistence type="predicted"/>
<accession>A0A6B0GKW9</accession>
<dbReference type="EMBL" id="WSZK01000022">
    <property type="protein sequence ID" value="MWG35394.1"/>
    <property type="molecule type" value="Genomic_DNA"/>
</dbReference>
<evidence type="ECO:0000313" key="3">
    <source>
        <dbReference type="Proteomes" id="UP000451471"/>
    </source>
</evidence>
<gene>
    <name evidence="2" type="ORF">GQS65_13020</name>
</gene>